<gene>
    <name evidence="1" type="ORF">F0P96_02675</name>
</gene>
<dbReference type="Pfam" id="PF18962">
    <property type="entry name" value="Por_Secre_tail"/>
    <property type="match status" value="1"/>
</dbReference>
<reference evidence="1 2" key="1">
    <citation type="submission" date="2019-09" db="EMBL/GenBank/DDBJ databases">
        <title>Genome sequence of Hymenobacter sp. M3.</title>
        <authorList>
            <person name="Srinivasan S."/>
        </authorList>
    </citation>
    <scope>NUCLEOTIDE SEQUENCE [LARGE SCALE GENOMIC DNA]</scope>
    <source>
        <strain evidence="1 2">M3</strain>
    </source>
</reference>
<dbReference type="RefSeq" id="WP_151077188.1">
    <property type="nucleotide sequence ID" value="NZ_CP047647.1"/>
</dbReference>
<sequence>MKKALLLLSFLGSSYLATAQWVSQPISFASPAYLNFTISAVDANVAWTTVVEVNNDRTATYARTVNGGAAWSAQVLPGLTATEYISDIHALNASTAWAAIAPSAPVAPGRILKTTDSGATWVQTTTTGQFASVEGYPVYVRFFDANRGVAIGEAANNRIEIYTTSNGGTSWTAVPAANIPAAQPDEFVDLLVPVVAQVGNSLWFATSENRVFRSTDAGLTWNVATTGFGSFDFPEALTFRDANNGLLMSDEGDLQRTTDGGITWAAVNPTGPHHIIGLAAVPGTRTYVSTGFSGLPGGSGSSYSTNDGQTWTAIESTVNHALVAFASPTAGWSGGVRLDSSGEIAGGTGLHKYTGTTLAAGTAKLAVVAPAYPNPSHDGQFRVPLRAGATDVLVRDAVGRVVLTQAVKPGQSDDLTLDLSGQGAGVYTLELRSSAGVAQQKLVVH</sequence>
<dbReference type="PANTHER" id="PTHR47199:SF2">
    <property type="entry name" value="PHOTOSYSTEM II STABILITY_ASSEMBLY FACTOR HCF136, CHLOROPLASTIC"/>
    <property type="match status" value="1"/>
</dbReference>
<organism evidence="1 2">
    <name type="scientific">Hymenobacter busanensis</name>
    <dbReference type="NCBI Taxonomy" id="2607656"/>
    <lineage>
        <taxon>Bacteria</taxon>
        <taxon>Pseudomonadati</taxon>
        <taxon>Bacteroidota</taxon>
        <taxon>Cytophagia</taxon>
        <taxon>Cytophagales</taxon>
        <taxon>Hymenobacteraceae</taxon>
        <taxon>Hymenobacter</taxon>
    </lineage>
</organism>
<evidence type="ECO:0000313" key="1">
    <source>
        <dbReference type="EMBL" id="KAA9339540.1"/>
    </source>
</evidence>
<accession>A0A7L4ZV56</accession>
<dbReference type="Gene3D" id="2.130.10.10">
    <property type="entry name" value="YVTN repeat-like/Quinoprotein amine dehydrogenase"/>
    <property type="match status" value="2"/>
</dbReference>
<name>A0A7L4ZV56_9BACT</name>
<dbReference type="PANTHER" id="PTHR47199">
    <property type="entry name" value="PHOTOSYSTEM II STABILITY/ASSEMBLY FACTOR HCF136, CHLOROPLASTIC"/>
    <property type="match status" value="1"/>
</dbReference>
<dbReference type="Proteomes" id="UP000326380">
    <property type="component" value="Unassembled WGS sequence"/>
</dbReference>
<dbReference type="SUPFAM" id="SSF110296">
    <property type="entry name" value="Oligoxyloglucan reducing end-specific cellobiohydrolase"/>
    <property type="match status" value="1"/>
</dbReference>
<evidence type="ECO:0000313" key="2">
    <source>
        <dbReference type="Proteomes" id="UP000326380"/>
    </source>
</evidence>
<dbReference type="InterPro" id="IPR015943">
    <property type="entry name" value="WD40/YVTN_repeat-like_dom_sf"/>
</dbReference>
<comment type="caution">
    <text evidence="1">The sequence shown here is derived from an EMBL/GenBank/DDBJ whole genome shotgun (WGS) entry which is preliminary data.</text>
</comment>
<dbReference type="NCBIfam" id="TIGR04183">
    <property type="entry name" value="Por_Secre_tail"/>
    <property type="match status" value="1"/>
</dbReference>
<dbReference type="EMBL" id="VTWU01000001">
    <property type="protein sequence ID" value="KAA9339540.1"/>
    <property type="molecule type" value="Genomic_DNA"/>
</dbReference>
<dbReference type="AlphaFoldDB" id="A0A7L4ZV56"/>
<protein>
    <submittedName>
        <fullName evidence="1">T9SS type A sorting domain-containing protein</fullName>
    </submittedName>
</protein>
<proteinExistence type="predicted"/>
<keyword evidence="2" id="KW-1185">Reference proteome</keyword>
<dbReference type="InterPro" id="IPR026444">
    <property type="entry name" value="Secre_tail"/>
</dbReference>